<evidence type="ECO:0000256" key="4">
    <source>
        <dbReference type="SAM" id="MobiDB-lite"/>
    </source>
</evidence>
<evidence type="ECO:0000256" key="3">
    <source>
        <dbReference type="ARBA" id="ARBA00023026"/>
    </source>
</evidence>
<organism evidence="6 7">
    <name type="scientific">Nocardia arthritidis</name>
    <dbReference type="NCBI Taxonomy" id="228602"/>
    <lineage>
        <taxon>Bacteria</taxon>
        <taxon>Bacillati</taxon>
        <taxon>Actinomycetota</taxon>
        <taxon>Actinomycetes</taxon>
        <taxon>Mycobacteriales</taxon>
        <taxon>Nocardiaceae</taxon>
        <taxon>Nocardia</taxon>
    </lineage>
</organism>
<keyword evidence="7" id="KW-1185">Reference proteome</keyword>
<feature type="domain" description="Bacterial phospholipase C C-terminal" evidence="5">
    <location>
        <begin position="570"/>
        <end position="653"/>
    </location>
</feature>
<feature type="region of interest" description="Disordered" evidence="4">
    <location>
        <begin position="539"/>
        <end position="571"/>
    </location>
</feature>
<keyword evidence="1" id="KW-0964">Secreted</keyword>
<proteinExistence type="predicted"/>
<dbReference type="EMBL" id="CP046172">
    <property type="protein sequence ID" value="QIS12920.1"/>
    <property type="molecule type" value="Genomic_DNA"/>
</dbReference>
<evidence type="ECO:0000313" key="6">
    <source>
        <dbReference type="EMBL" id="QIS12920.1"/>
    </source>
</evidence>
<evidence type="ECO:0000256" key="2">
    <source>
        <dbReference type="ARBA" id="ARBA00022801"/>
    </source>
</evidence>
<dbReference type="InterPro" id="IPR017767">
    <property type="entry name" value="PC-PLC"/>
</dbReference>
<dbReference type="InterPro" id="IPR008475">
    <property type="entry name" value="PLipase_C_C"/>
</dbReference>
<keyword evidence="2" id="KW-0378">Hydrolase</keyword>
<name>A0A6G9YID2_9NOCA</name>
<dbReference type="PANTHER" id="PTHR31956">
    <property type="entry name" value="NON-SPECIFIC PHOSPHOLIPASE C4-RELATED"/>
    <property type="match status" value="1"/>
</dbReference>
<dbReference type="GO" id="GO:0034480">
    <property type="term" value="F:phosphatidylcholine phospholipase C activity"/>
    <property type="evidence" value="ECO:0007669"/>
    <property type="project" value="InterPro"/>
</dbReference>
<gene>
    <name evidence="6" type="ORF">F5544_25330</name>
</gene>
<evidence type="ECO:0000259" key="5">
    <source>
        <dbReference type="Pfam" id="PF05506"/>
    </source>
</evidence>
<dbReference type="RefSeq" id="WP_167475532.1">
    <property type="nucleotide sequence ID" value="NZ_CP046172.1"/>
</dbReference>
<dbReference type="Pfam" id="PF05506">
    <property type="entry name" value="PLipase_C_C"/>
    <property type="match status" value="2"/>
</dbReference>
<dbReference type="InterPro" id="IPR017850">
    <property type="entry name" value="Alkaline_phosphatase_core_sf"/>
</dbReference>
<dbReference type="Proteomes" id="UP000503540">
    <property type="component" value="Chromosome"/>
</dbReference>
<dbReference type="GO" id="GO:0016042">
    <property type="term" value="P:lipid catabolic process"/>
    <property type="evidence" value="ECO:0007669"/>
    <property type="project" value="InterPro"/>
</dbReference>
<dbReference type="Gene3D" id="3.40.720.10">
    <property type="entry name" value="Alkaline Phosphatase, subunit A"/>
    <property type="match status" value="2"/>
</dbReference>
<dbReference type="NCBIfam" id="TIGR03396">
    <property type="entry name" value="PC_PLC"/>
    <property type="match status" value="1"/>
</dbReference>
<evidence type="ECO:0000313" key="7">
    <source>
        <dbReference type="Proteomes" id="UP000503540"/>
    </source>
</evidence>
<evidence type="ECO:0000256" key="1">
    <source>
        <dbReference type="ARBA" id="ARBA00022525"/>
    </source>
</evidence>
<dbReference type="SUPFAM" id="SSF53649">
    <property type="entry name" value="Alkaline phosphatase-like"/>
    <property type="match status" value="1"/>
</dbReference>
<reference evidence="6 7" key="1">
    <citation type="journal article" date="2019" name="ACS Chem. Biol.">
        <title>Identification and Mobilization of a Cryptic Antibiotic Biosynthesis Gene Locus from a Human-Pathogenic Nocardia Isolate.</title>
        <authorList>
            <person name="Herisse M."/>
            <person name="Ishida K."/>
            <person name="Porter J.L."/>
            <person name="Howden B."/>
            <person name="Hertweck C."/>
            <person name="Stinear T.P."/>
            <person name="Pidot S.J."/>
        </authorList>
    </citation>
    <scope>NUCLEOTIDE SEQUENCE [LARGE SCALE GENOMIC DNA]</scope>
    <source>
        <strain evidence="6 7">AUSMDU00012717</strain>
    </source>
</reference>
<sequence length="743" mass="79368">MAYRFGRIKRRTALGGLFAAAGVAGLGLRAQRAGAAPRRGSLDDVRHVVILMQENRSFDHYYGTMAGARGFGDPTALRLLPGGADPASQAVAEGVAAASNGRQPGTGVSGLPTGSSGSVRGDVFAQPDSLGAGYLLPFHLDTTRFDAQDAGDLPHDWNTTHQAWADGAYHSWIAAKSEMTMGYFTEADIPFHRALAQAFTLCDNYFCSIQGPTTPNRLYHWTGTIDPGGTLGGPATFNPADYKPVYRWTTYPERLQQAGISWQVFANDRAGDTDAIFLGDYGDNPLWLFQAYHDALASTDPAVRQLAERANVTGTWKPADGADGKNVDYVLEQFISACATNTLPQVSWVVAPMGYTEHPAARPVDGAVYVQRMLKALWDNPKLWESTVVLINYDENDGLFDHLVPPTPPPGTPGEFLPANQPGGGTELPQLAASGVTELVGKTGSAELRPAWGRPTPIGLGPRVPLLVISPWSRGGWVNSQVFDHTSVLRFLEAWTGVREPNISDWRRAVCGDLTSCFDFRTTDTTIPLLPDTAALRAEADRTQSSLPKPVPPAPDDQEMPVPEPGTAKARPLPYQPVAWADTTAAPLSLMLANQGAAALQFQCYAYHPGVDAPVRQVLATAGGTATARIPFTDAYDVAVHGPNGFLFEAAGDNSAADLTVSAAVGGTASNPNFTVTMRNSGQKPIDITIAGVSVTVAPGDAADHTVADTDGWYDVTLTLPARPNWRRRFTGHLENGRPSRTG</sequence>
<feature type="domain" description="Bacterial phospholipase C C-terminal" evidence="5">
    <location>
        <begin position="672"/>
        <end position="733"/>
    </location>
</feature>
<dbReference type="InterPro" id="IPR007312">
    <property type="entry name" value="Phosphoesterase"/>
</dbReference>
<protein>
    <submittedName>
        <fullName evidence="6">Phospholipase C, phosphocholine-specific</fullName>
    </submittedName>
</protein>
<dbReference type="KEGG" id="nah:F5544_25330"/>
<dbReference type="AlphaFoldDB" id="A0A6G9YID2"/>
<keyword evidence="3" id="KW-0843">Virulence</keyword>
<dbReference type="Pfam" id="PF04185">
    <property type="entry name" value="Phosphoesterase"/>
    <property type="match status" value="1"/>
</dbReference>
<feature type="region of interest" description="Disordered" evidence="4">
    <location>
        <begin position="95"/>
        <end position="114"/>
    </location>
</feature>
<dbReference type="PANTHER" id="PTHR31956:SF1">
    <property type="entry name" value="NON-SPECIFIC PHOSPHOLIPASE C1"/>
    <property type="match status" value="1"/>
</dbReference>
<accession>A0A6G9YID2</accession>